<evidence type="ECO:0000259" key="10">
    <source>
        <dbReference type="Pfam" id="PF02355"/>
    </source>
</evidence>
<dbReference type="InterPro" id="IPR001036">
    <property type="entry name" value="Acrflvin-R"/>
</dbReference>
<gene>
    <name evidence="9 14" type="primary">secD</name>
    <name evidence="14" type="ORF">DBW97_03360</name>
</gene>
<dbReference type="AlphaFoldDB" id="A0A368BMG7"/>
<dbReference type="InterPro" id="IPR054384">
    <property type="entry name" value="SecDF_P1_head"/>
</dbReference>
<keyword evidence="2 9" id="KW-0813">Transport</keyword>
<feature type="domain" description="SecD export protein N-terminal TM" evidence="11">
    <location>
        <begin position="1"/>
        <end position="103"/>
    </location>
</feature>
<dbReference type="NCBIfam" id="TIGR00916">
    <property type="entry name" value="2A0604s01"/>
    <property type="match status" value="1"/>
</dbReference>
<evidence type="ECO:0000256" key="6">
    <source>
        <dbReference type="ARBA" id="ARBA00022989"/>
    </source>
</evidence>
<dbReference type="PRINTS" id="PR00702">
    <property type="entry name" value="ACRIFLAVINRP"/>
</dbReference>
<name>A0A368BMG7_9GAMM</name>
<proteinExistence type="inferred from homology"/>
<dbReference type="Pfam" id="PF22599">
    <property type="entry name" value="SecDF_P1_head"/>
    <property type="match status" value="1"/>
</dbReference>
<comment type="subunit">
    <text evidence="9">Forms a complex with SecF. Part of the essential Sec protein translocation apparatus which comprises SecA, SecYEG and auxiliary proteins SecDF-YajC and YidC.</text>
</comment>
<dbReference type="InterPro" id="IPR055344">
    <property type="entry name" value="SecD_SecF_C_bact"/>
</dbReference>
<evidence type="ECO:0000256" key="2">
    <source>
        <dbReference type="ARBA" id="ARBA00022448"/>
    </source>
</evidence>
<keyword evidence="7 9" id="KW-0811">Translocation</keyword>
<evidence type="ECO:0000256" key="1">
    <source>
        <dbReference type="ARBA" id="ARBA00004651"/>
    </source>
</evidence>
<dbReference type="HAMAP" id="MF_01463_B">
    <property type="entry name" value="SecD_B"/>
    <property type="match status" value="1"/>
</dbReference>
<comment type="caution">
    <text evidence="9">Lacks conserved residue(s) required for the propagation of feature annotation.</text>
</comment>
<feature type="domain" description="Protein export membrane protein SecD/SecF C-terminal" evidence="10">
    <location>
        <begin position="431"/>
        <end position="600"/>
    </location>
</feature>
<comment type="similarity">
    <text evidence="9">Belongs to the SecD/SecF family. SecD subfamily.</text>
</comment>
<feature type="transmembrane region" description="Helical" evidence="9">
    <location>
        <begin position="475"/>
        <end position="495"/>
    </location>
</feature>
<dbReference type="Proteomes" id="UP000252147">
    <property type="component" value="Unassembled WGS sequence"/>
</dbReference>
<keyword evidence="4 9" id="KW-0812">Transmembrane</keyword>
<dbReference type="EMBL" id="QOPD01000005">
    <property type="protein sequence ID" value="RCL38084.1"/>
    <property type="molecule type" value="Genomic_DNA"/>
</dbReference>
<evidence type="ECO:0000313" key="15">
    <source>
        <dbReference type="Proteomes" id="UP000252147"/>
    </source>
</evidence>
<dbReference type="Pfam" id="PF13721">
    <property type="entry name" value="SecD-TM1"/>
    <property type="match status" value="1"/>
</dbReference>
<dbReference type="GO" id="GO:0005886">
    <property type="term" value="C:plasma membrane"/>
    <property type="evidence" value="ECO:0007669"/>
    <property type="project" value="UniProtKB-SubCell"/>
</dbReference>
<dbReference type="Gene3D" id="3.30.1360.200">
    <property type="match status" value="1"/>
</dbReference>
<dbReference type="GO" id="GO:0043952">
    <property type="term" value="P:protein transport by the Sec complex"/>
    <property type="evidence" value="ECO:0007669"/>
    <property type="project" value="UniProtKB-UniRule"/>
</dbReference>
<dbReference type="GO" id="GO:0065002">
    <property type="term" value="P:intracellular protein transmembrane transport"/>
    <property type="evidence" value="ECO:0007669"/>
    <property type="project" value="UniProtKB-UniRule"/>
</dbReference>
<evidence type="ECO:0000256" key="3">
    <source>
        <dbReference type="ARBA" id="ARBA00022475"/>
    </source>
</evidence>
<dbReference type="Gene3D" id="1.20.1640.10">
    <property type="entry name" value="Multidrug efflux transporter AcrB transmembrane domain"/>
    <property type="match status" value="1"/>
</dbReference>
<evidence type="ECO:0000256" key="7">
    <source>
        <dbReference type="ARBA" id="ARBA00023010"/>
    </source>
</evidence>
<dbReference type="InterPro" id="IPR048634">
    <property type="entry name" value="SecD_SecF_C"/>
</dbReference>
<feature type="domain" description="Protein translocase subunit SecDF P1" evidence="12">
    <location>
        <begin position="229"/>
        <end position="286"/>
    </location>
</feature>
<dbReference type="FunFam" id="1.20.1640.10:FF:000004">
    <property type="entry name" value="Protein translocase subunit SecD"/>
    <property type="match status" value="1"/>
</dbReference>
<dbReference type="PANTHER" id="PTHR30081">
    <property type="entry name" value="PROTEIN-EXPORT MEMBRANE PROTEIN SEC"/>
    <property type="match status" value="1"/>
</dbReference>
<organism evidence="14 15">
    <name type="scientific">SAR86 cluster bacterium</name>
    <dbReference type="NCBI Taxonomy" id="2030880"/>
    <lineage>
        <taxon>Bacteria</taxon>
        <taxon>Pseudomonadati</taxon>
        <taxon>Pseudomonadota</taxon>
        <taxon>Gammaproteobacteria</taxon>
        <taxon>SAR86 cluster</taxon>
    </lineage>
</organism>
<dbReference type="Pfam" id="PF07549">
    <property type="entry name" value="Sec_GG"/>
    <property type="match status" value="1"/>
</dbReference>
<feature type="domain" description="SecDF P1 head subdomain" evidence="13">
    <location>
        <begin position="308"/>
        <end position="429"/>
    </location>
</feature>
<keyword evidence="3 9" id="KW-1003">Cell membrane</keyword>
<dbReference type="SUPFAM" id="SSF82866">
    <property type="entry name" value="Multidrug efflux transporter AcrB transmembrane domain"/>
    <property type="match status" value="1"/>
</dbReference>
<comment type="function">
    <text evidence="9">Part of the Sec protein translocase complex. Interacts with the SecYEG preprotein conducting channel. SecDF uses the proton motive force (PMF) to complete protein translocation after the ATP-dependent function of SecA.</text>
</comment>
<keyword evidence="5 9" id="KW-0653">Protein transport</keyword>
<evidence type="ECO:0000259" key="13">
    <source>
        <dbReference type="Pfam" id="PF22599"/>
    </source>
</evidence>
<comment type="subcellular location">
    <subcellularLocation>
        <location evidence="1 9">Cell membrane</location>
        <topology evidence="1 9">Multi-pass membrane protein</topology>
    </subcellularLocation>
</comment>
<dbReference type="Gene3D" id="3.30.70.3400">
    <property type="match status" value="1"/>
</dbReference>
<dbReference type="InterPro" id="IPR022813">
    <property type="entry name" value="SecD/SecF_arch_bac"/>
</dbReference>
<evidence type="ECO:0000259" key="12">
    <source>
        <dbReference type="Pfam" id="PF21760"/>
    </source>
</evidence>
<protein>
    <recommendedName>
        <fullName evidence="9">Protein translocase subunit SecD</fullName>
    </recommendedName>
</protein>
<dbReference type="PANTHER" id="PTHR30081:SF1">
    <property type="entry name" value="PROTEIN TRANSLOCASE SUBUNIT SECD"/>
    <property type="match status" value="1"/>
</dbReference>
<evidence type="ECO:0000256" key="9">
    <source>
        <dbReference type="HAMAP-Rule" id="MF_01463"/>
    </source>
</evidence>
<evidence type="ECO:0000256" key="5">
    <source>
        <dbReference type="ARBA" id="ARBA00022927"/>
    </source>
</evidence>
<dbReference type="GO" id="GO:0006605">
    <property type="term" value="P:protein targeting"/>
    <property type="evidence" value="ECO:0007669"/>
    <property type="project" value="UniProtKB-UniRule"/>
</dbReference>
<accession>A0A368BMG7</accession>
<comment type="caution">
    <text evidence="14">The sequence shown here is derived from an EMBL/GenBank/DDBJ whole genome shotgun (WGS) entry which is preliminary data.</text>
</comment>
<evidence type="ECO:0000259" key="11">
    <source>
        <dbReference type="Pfam" id="PF13721"/>
    </source>
</evidence>
<feature type="transmembrane region" description="Helical" evidence="9">
    <location>
        <begin position="574"/>
        <end position="598"/>
    </location>
</feature>
<feature type="transmembrane region" description="Helical" evidence="9">
    <location>
        <begin position="501"/>
        <end position="525"/>
    </location>
</feature>
<dbReference type="FunFam" id="3.30.70.3400:FF:000003">
    <property type="entry name" value="Preprotein translocase subunit SecD"/>
    <property type="match status" value="1"/>
</dbReference>
<feature type="transmembrane region" description="Helical" evidence="9">
    <location>
        <begin position="546"/>
        <end position="568"/>
    </location>
</feature>
<evidence type="ECO:0000256" key="8">
    <source>
        <dbReference type="ARBA" id="ARBA00023136"/>
    </source>
</evidence>
<dbReference type="Pfam" id="PF21760">
    <property type="entry name" value="SecD_1st"/>
    <property type="match status" value="1"/>
</dbReference>
<dbReference type="InterPro" id="IPR005791">
    <property type="entry name" value="SecD"/>
</dbReference>
<dbReference type="InterPro" id="IPR027398">
    <property type="entry name" value="SecD-TM"/>
</dbReference>
<dbReference type="GO" id="GO:0015450">
    <property type="term" value="F:protein-transporting ATPase activity"/>
    <property type="evidence" value="ECO:0007669"/>
    <property type="project" value="InterPro"/>
</dbReference>
<dbReference type="InterPro" id="IPR048631">
    <property type="entry name" value="SecD_1st"/>
</dbReference>
<keyword evidence="6 9" id="KW-1133">Transmembrane helix</keyword>
<sequence>MNRFKVWQYFLIFSVLILGALFALPNIYPSKPALQIAVGDSSVQLNDNFLAGIKNELTKEEISYQSIEASEASVKIVLDDVESQLASRRVLADYSGGDFIIALTSEPSTPEWLQNLGASPINLGLDLAGGIHFLLEVDTDRYSEERLSSEAASLTDEFKNQGFLVNFESFNNRVLLKFSSLDDLEKGRDYLNQNNFTTSGSKYSLIQSNLDLELRYTDNYLSEIVDYAVEQNLVALRNRVNELGVSEPIVQREGRGRIVVELPGVQDSASAKKIIGKTANLEFRLEARNNDSFLRKEKFNYRNTFQGSAFLEKIVILTGDSVTNAQSSFDENGRPQVNISLDIEGGRAMQKATNGNIGRRLGVVLVEERTKTFFDQDDNVVQESYIEKGIISNATIQAVLGTSFRITGLSSSTEASELALLLRAGALAAPMKFVEEQTIGPTLGQENIEKGINSIIIGFILVFIFMLIRYRLFGLSANIALMCNLILVVSIMSLVGGTLTLPGIAGIVLTVGMAVDANVLIFARISEEIKNNIDPQNAIRNGFSKAFSTIMDANITTLIVALILYAIGTGPIKGFAVTLSIGIVTSIFTAILVTRSLVNLIYGYRDLKDLKI</sequence>
<evidence type="ECO:0000256" key="4">
    <source>
        <dbReference type="ARBA" id="ARBA00022692"/>
    </source>
</evidence>
<evidence type="ECO:0000313" key="14">
    <source>
        <dbReference type="EMBL" id="RCL38084.1"/>
    </source>
</evidence>
<feature type="transmembrane region" description="Helical" evidence="9">
    <location>
        <begin position="451"/>
        <end position="468"/>
    </location>
</feature>
<reference evidence="14 15" key="1">
    <citation type="journal article" date="2018" name="Microbiome">
        <title>Fine metagenomic profile of the Mediterranean stratified and mixed water columns revealed by assembly and recruitment.</title>
        <authorList>
            <person name="Haro-Moreno J.M."/>
            <person name="Lopez-Perez M."/>
            <person name="De La Torre J.R."/>
            <person name="Picazo A."/>
            <person name="Camacho A."/>
            <person name="Rodriguez-Valera F."/>
        </authorList>
    </citation>
    <scope>NUCLEOTIDE SEQUENCE [LARGE SCALE GENOMIC DNA]</scope>
    <source>
        <strain evidence="14">MED-G83</strain>
    </source>
</reference>
<keyword evidence="8 9" id="KW-0472">Membrane</keyword>
<dbReference type="NCBIfam" id="TIGR01129">
    <property type="entry name" value="secD"/>
    <property type="match status" value="1"/>
</dbReference>
<dbReference type="InterPro" id="IPR022646">
    <property type="entry name" value="SecD/SecF_CS"/>
</dbReference>
<dbReference type="Pfam" id="PF02355">
    <property type="entry name" value="SecD_SecF_C"/>
    <property type="match status" value="1"/>
</dbReference>